<dbReference type="GO" id="GO:0043565">
    <property type="term" value="F:sequence-specific DNA binding"/>
    <property type="evidence" value="ECO:0007669"/>
    <property type="project" value="InterPro"/>
</dbReference>
<evidence type="ECO:0000313" key="4">
    <source>
        <dbReference type="Proteomes" id="UP000019140"/>
    </source>
</evidence>
<keyword evidence="4" id="KW-1185">Reference proteome</keyword>
<protein>
    <recommendedName>
        <fullName evidence="5">Transposase IS200-like domain-containing protein</fullName>
    </recommendedName>
</protein>
<gene>
    <name evidence="3" type="ORF">ETSY2_34850</name>
</gene>
<dbReference type="Gene3D" id="1.10.1750.10">
    <property type="match status" value="1"/>
</dbReference>
<dbReference type="SUPFAM" id="SSF48295">
    <property type="entry name" value="TrpR-like"/>
    <property type="match status" value="1"/>
</dbReference>
<proteinExistence type="predicted"/>
<dbReference type="InterPro" id="IPR036515">
    <property type="entry name" value="Transposase_17_sf"/>
</dbReference>
<dbReference type="Pfam" id="PF08299">
    <property type="entry name" value="Bac_DnaA_C"/>
    <property type="match status" value="1"/>
</dbReference>
<dbReference type="GO" id="GO:0006275">
    <property type="term" value="P:regulation of DNA replication"/>
    <property type="evidence" value="ECO:0007669"/>
    <property type="project" value="InterPro"/>
</dbReference>
<name>W4LXD0_9BACT</name>
<dbReference type="InterPro" id="IPR010921">
    <property type="entry name" value="Trp_repressor/repl_initiator"/>
</dbReference>
<dbReference type="HOGENOM" id="CLU_068226_0_0_7"/>
<evidence type="ECO:0000259" key="2">
    <source>
        <dbReference type="SMART" id="SM01321"/>
    </source>
</evidence>
<comment type="caution">
    <text evidence="3">The sequence shown here is derived from an EMBL/GenBank/DDBJ whole genome shotgun (WGS) entry which is preliminary data.</text>
</comment>
<accession>W4LXD0</accession>
<feature type="domain" description="Transposase IS200-like" evidence="2">
    <location>
        <begin position="9"/>
        <end position="123"/>
    </location>
</feature>
<organism evidence="3 4">
    <name type="scientific">Candidatus Entotheonella gemina</name>
    <dbReference type="NCBI Taxonomy" id="1429439"/>
    <lineage>
        <taxon>Bacteria</taxon>
        <taxon>Pseudomonadati</taxon>
        <taxon>Nitrospinota/Tectimicrobiota group</taxon>
        <taxon>Candidatus Tectimicrobiota</taxon>
        <taxon>Candidatus Entotheonellia</taxon>
        <taxon>Candidatus Entotheonellales</taxon>
        <taxon>Candidatus Entotheonellaceae</taxon>
        <taxon>Candidatus Entotheonella</taxon>
    </lineage>
</organism>
<dbReference type="GO" id="GO:0006313">
    <property type="term" value="P:DNA transposition"/>
    <property type="evidence" value="ECO:0007669"/>
    <property type="project" value="InterPro"/>
</dbReference>
<dbReference type="InterPro" id="IPR002686">
    <property type="entry name" value="Transposase_17"/>
</dbReference>
<dbReference type="InterPro" id="IPR013159">
    <property type="entry name" value="DnaA_C"/>
</dbReference>
<dbReference type="SMART" id="SM01321">
    <property type="entry name" value="Y1_Tnp"/>
    <property type="match status" value="1"/>
</dbReference>
<dbReference type="CDD" id="cd06571">
    <property type="entry name" value="Bac_DnaA_C"/>
    <property type="match status" value="1"/>
</dbReference>
<sequence length="322" mass="36835">MSRPLRIEYAGAWYHIMNRGAARQHIYLQPAHRRLFLALLGELQERFGIETHAYCLMDNHYHLLLHTPRGQLSRGMRHLNGLYTQRFNRCEQRDGPLFRGRYKAILMEVDTYLLQVSRYIHRNPLEAGLTETLDAYHWSSYPAYVGAAQPELWLQCQQILSMAGGCSKQYRRFVEQMGEQEVDTFYERQHLKPILGGETFIAQAMQNLDADHVEVADVRRVQVPPTVAQIVDAVATSYDVKPQALTGGCRPRGELTTARNLAMWLCQVRSGLTLCEVAEAFGLGHYTSVSTAIGQVKRGLQNDAKLRERLAVVQRDLVNRRP</sequence>
<dbReference type="GO" id="GO:0006270">
    <property type="term" value="P:DNA replication initiation"/>
    <property type="evidence" value="ECO:0007669"/>
    <property type="project" value="InterPro"/>
</dbReference>
<dbReference type="PANTHER" id="PTHR34322:SF2">
    <property type="entry name" value="TRANSPOSASE IS200-LIKE DOMAIN-CONTAINING PROTEIN"/>
    <property type="match status" value="1"/>
</dbReference>
<dbReference type="EMBL" id="AZHX01001495">
    <property type="protein sequence ID" value="ETX02749.1"/>
    <property type="molecule type" value="Genomic_DNA"/>
</dbReference>
<dbReference type="GO" id="GO:0005524">
    <property type="term" value="F:ATP binding"/>
    <property type="evidence" value="ECO:0007669"/>
    <property type="project" value="InterPro"/>
</dbReference>
<dbReference type="SMART" id="SM00760">
    <property type="entry name" value="Bac_DnaA_C"/>
    <property type="match status" value="1"/>
</dbReference>
<dbReference type="Proteomes" id="UP000019140">
    <property type="component" value="Unassembled WGS sequence"/>
</dbReference>
<evidence type="ECO:0000313" key="3">
    <source>
        <dbReference type="EMBL" id="ETX02749.1"/>
    </source>
</evidence>
<dbReference type="Pfam" id="PF01797">
    <property type="entry name" value="Y1_Tnp"/>
    <property type="match status" value="1"/>
</dbReference>
<evidence type="ECO:0000259" key="1">
    <source>
        <dbReference type="SMART" id="SM00760"/>
    </source>
</evidence>
<reference evidence="3 4" key="1">
    <citation type="journal article" date="2014" name="Nature">
        <title>An environmental bacterial taxon with a large and distinct metabolic repertoire.</title>
        <authorList>
            <person name="Wilson M.C."/>
            <person name="Mori T."/>
            <person name="Ruckert C."/>
            <person name="Uria A.R."/>
            <person name="Helf M.J."/>
            <person name="Takada K."/>
            <person name="Gernert C."/>
            <person name="Steffens U.A."/>
            <person name="Heycke N."/>
            <person name="Schmitt S."/>
            <person name="Rinke C."/>
            <person name="Helfrich E.J."/>
            <person name="Brachmann A.O."/>
            <person name="Gurgui C."/>
            <person name="Wakimoto T."/>
            <person name="Kracht M."/>
            <person name="Crusemann M."/>
            <person name="Hentschel U."/>
            <person name="Abe I."/>
            <person name="Matsunaga S."/>
            <person name="Kalinowski J."/>
            <person name="Takeyama H."/>
            <person name="Piel J."/>
        </authorList>
    </citation>
    <scope>NUCLEOTIDE SEQUENCE [LARGE SCALE GENOMIC DNA]</scope>
    <source>
        <strain evidence="4">TSY2</strain>
    </source>
</reference>
<evidence type="ECO:0008006" key="5">
    <source>
        <dbReference type="Google" id="ProtNLM"/>
    </source>
</evidence>
<dbReference type="SUPFAM" id="SSF143422">
    <property type="entry name" value="Transposase IS200-like"/>
    <property type="match status" value="1"/>
</dbReference>
<dbReference type="Gene3D" id="3.30.70.1290">
    <property type="entry name" value="Transposase IS200-like"/>
    <property type="match status" value="1"/>
</dbReference>
<dbReference type="PATRIC" id="fig|1429439.4.peg.5897"/>
<dbReference type="PANTHER" id="PTHR34322">
    <property type="entry name" value="TRANSPOSASE, Y1_TNP DOMAIN-CONTAINING"/>
    <property type="match status" value="1"/>
</dbReference>
<dbReference type="GO" id="GO:0004803">
    <property type="term" value="F:transposase activity"/>
    <property type="evidence" value="ECO:0007669"/>
    <property type="project" value="InterPro"/>
</dbReference>
<feature type="domain" description="Chromosomal replication initiator DnaA C-terminal" evidence="1">
    <location>
        <begin position="226"/>
        <end position="296"/>
    </location>
</feature>
<dbReference type="AlphaFoldDB" id="W4LXD0"/>